<feature type="region of interest" description="Disordered" evidence="1">
    <location>
        <begin position="59"/>
        <end position="97"/>
    </location>
</feature>
<evidence type="ECO:0000256" key="1">
    <source>
        <dbReference type="SAM" id="MobiDB-lite"/>
    </source>
</evidence>
<dbReference type="Proteomes" id="UP000069030">
    <property type="component" value="Chromosome"/>
</dbReference>
<dbReference type="EMBL" id="CP013690">
    <property type="protein sequence ID" value="ALU25261.1"/>
    <property type="molecule type" value="Genomic_DNA"/>
</dbReference>
<sequence>MTTNKLSSNEVAHASLDESISVKELESTHTVWKESLIDRTFTADSIIQVNGQVKVYRPKVSNTTQENSTTQDKEKVVDNTQASKLVTDNSTNKSEDNRDVKRNQYNWWYGLPLLVVLGFIIYVVIIVIKRYYANRLTDTF</sequence>
<protein>
    <submittedName>
        <fullName evidence="3">Uncharacterized protein</fullName>
    </submittedName>
</protein>
<keyword evidence="2" id="KW-1133">Transmembrane helix</keyword>
<name>A0AAI8G405_9FLAO</name>
<feature type="compositionally biased region" description="Polar residues" evidence="1">
    <location>
        <begin position="60"/>
        <end position="70"/>
    </location>
</feature>
<accession>A0AAI8G405</accession>
<feature type="compositionally biased region" description="Polar residues" evidence="1">
    <location>
        <begin position="78"/>
        <end position="92"/>
    </location>
</feature>
<evidence type="ECO:0000313" key="4">
    <source>
        <dbReference type="Proteomes" id="UP000069030"/>
    </source>
</evidence>
<keyword evidence="2" id="KW-0812">Transmembrane</keyword>
<feature type="transmembrane region" description="Helical" evidence="2">
    <location>
        <begin position="107"/>
        <end position="128"/>
    </location>
</feature>
<evidence type="ECO:0000256" key="2">
    <source>
        <dbReference type="SAM" id="Phobius"/>
    </source>
</evidence>
<gene>
    <name evidence="3" type="ORF">AS202_03410</name>
</gene>
<dbReference type="KEGG" id="mod:AS202_03410"/>
<proteinExistence type="predicted"/>
<keyword evidence="2" id="KW-0472">Membrane</keyword>
<evidence type="ECO:0000313" key="3">
    <source>
        <dbReference type="EMBL" id="ALU25261.1"/>
    </source>
</evidence>
<organism evidence="3 4">
    <name type="scientific">Myroides odoratimimus</name>
    <dbReference type="NCBI Taxonomy" id="76832"/>
    <lineage>
        <taxon>Bacteria</taxon>
        <taxon>Pseudomonadati</taxon>
        <taxon>Bacteroidota</taxon>
        <taxon>Flavobacteriia</taxon>
        <taxon>Flavobacteriales</taxon>
        <taxon>Flavobacteriaceae</taxon>
        <taxon>Myroides</taxon>
    </lineage>
</organism>
<dbReference type="AlphaFoldDB" id="A0AAI8G405"/>
<reference evidence="3 4" key="1">
    <citation type="journal article" date="2016" name="J. Zhejiang Univ. Sci. B">
        <title>Antibiotic resistance mechanisms of Myroides sp.</title>
        <authorList>
            <person name="Hu S."/>
            <person name="Yuan S."/>
            <person name="Qu H."/>
            <person name="Jiang T."/>
            <person name="Zhou Y."/>
            <person name="Wang M."/>
            <person name="Ming D."/>
        </authorList>
    </citation>
    <scope>NUCLEOTIDE SEQUENCE [LARGE SCALE GENOMIC DNA]</scope>
    <source>
        <strain evidence="3 4">PR63039</strain>
    </source>
</reference>